<keyword evidence="6 19" id="KW-0808">Transferase</keyword>
<keyword evidence="20" id="KW-1185">Reference proteome</keyword>
<evidence type="ECO:0000256" key="9">
    <source>
        <dbReference type="ARBA" id="ARBA00022777"/>
    </source>
</evidence>
<evidence type="ECO:0000256" key="1">
    <source>
        <dbReference type="ARBA" id="ARBA00000085"/>
    </source>
</evidence>
<dbReference type="PANTHER" id="PTHR43547:SF2">
    <property type="entry name" value="HYBRID SIGNAL TRANSDUCTION HISTIDINE KINASE C"/>
    <property type="match status" value="1"/>
</dbReference>
<dbReference type="SUPFAM" id="SSF47384">
    <property type="entry name" value="Homodimeric domain of signal transducing histidine kinase"/>
    <property type="match status" value="1"/>
</dbReference>
<evidence type="ECO:0000256" key="7">
    <source>
        <dbReference type="ARBA" id="ARBA00022692"/>
    </source>
</evidence>
<dbReference type="EC" id="2.7.13.3" evidence="3"/>
<feature type="domain" description="Histidine kinase" evidence="17">
    <location>
        <begin position="301"/>
        <end position="519"/>
    </location>
</feature>
<proteinExistence type="predicted"/>
<evidence type="ECO:0000256" key="8">
    <source>
        <dbReference type="ARBA" id="ARBA00022741"/>
    </source>
</evidence>
<keyword evidence="8" id="KW-0547">Nucleotide-binding</keyword>
<feature type="domain" description="HAMP" evidence="18">
    <location>
        <begin position="234"/>
        <end position="286"/>
    </location>
</feature>
<dbReference type="InterPro" id="IPR003661">
    <property type="entry name" value="HisK_dim/P_dom"/>
</dbReference>
<feature type="compositionally biased region" description="Polar residues" evidence="15">
    <location>
        <begin position="577"/>
        <end position="586"/>
    </location>
</feature>
<dbReference type="CDD" id="cd00075">
    <property type="entry name" value="HATPase"/>
    <property type="match status" value="1"/>
</dbReference>
<sequence length="681" mass="74391">MVAGLRGHRLHRARRFARRGLGTGRRFLRHAVRRLYTRWRRSIQIRVVTWTMLISAVVVAILGVFLMQQITTALLEGKEKSALLQLDEGLGVLQRELSSGNVPEVTLNEVTNRLKSRSGPSGLYEVYIRDTDERYLDGYTTNEVLPESVPERLRKAVREDRVGTRHSTYSEISYIGRESVPGLVVGAGDGRYELYYLFPLTQEQQTLNTVAHTLAGVSSVLVVLLAAIAWLVTRQVVIPVRLAAHAAERLAAGRLEERMKVRGEDDLARLAASFNDMAGNLQDKIGELEELSQVQRQFVSDVSHELRTPLTTIRIAADMIYEHRETFADPAVGRSAELLQSQLERFEDLLADLLEISRHDAGAATLDAESVDVRDLVLRAVGDTEGLAERKGSKLVLQLPGEPCMAEVDRRRVERILRNLLVNAVEHGEGEDIVVSVAADRDAVAVAVRDHGVGLQPGHAQMVFDRFWRADPARARTTGGTGLGLSIAKEDAQLHGGWLQAWGEPGKGSQFRLSLPRVAGAELRGSPLPLVPPETELPRASFTALTPADPEPPEPPRIPEPTRPIEPTRIIELTRGSESTWISESSRAGELIPTGEPTGVGEPARTGEPARSTESVRPTESARTIELARTLDPARISEPTRTGELTPTGEDGQAALSATGAETGPSGSGEGDPVVKDGDRP</sequence>
<accession>A0A7W3N5H0</accession>
<gene>
    <name evidence="19" type="ORF">HNR21_006767</name>
</gene>
<dbReference type="NCBIfam" id="NF040691">
    <property type="entry name" value="MtrAB_MtrB"/>
    <property type="match status" value="1"/>
</dbReference>
<dbReference type="InterPro" id="IPR003594">
    <property type="entry name" value="HATPase_dom"/>
</dbReference>
<evidence type="ECO:0000256" key="12">
    <source>
        <dbReference type="ARBA" id="ARBA00023012"/>
    </source>
</evidence>
<dbReference type="SMART" id="SM00388">
    <property type="entry name" value="HisKA"/>
    <property type="match status" value="1"/>
</dbReference>
<evidence type="ECO:0000259" key="17">
    <source>
        <dbReference type="PROSITE" id="PS50109"/>
    </source>
</evidence>
<dbReference type="Proteomes" id="UP000539313">
    <property type="component" value="Unassembled WGS sequence"/>
</dbReference>
<evidence type="ECO:0000256" key="13">
    <source>
        <dbReference type="ARBA" id="ARBA00023136"/>
    </source>
</evidence>
<evidence type="ECO:0000256" key="5">
    <source>
        <dbReference type="ARBA" id="ARBA00022553"/>
    </source>
</evidence>
<dbReference type="InterPro" id="IPR047669">
    <property type="entry name" value="MtrAB_MtrB"/>
</dbReference>
<dbReference type="SMART" id="SM00304">
    <property type="entry name" value="HAMP"/>
    <property type="match status" value="1"/>
</dbReference>
<dbReference type="InterPro" id="IPR036097">
    <property type="entry name" value="HisK_dim/P_sf"/>
</dbReference>
<keyword evidence="4" id="KW-1003">Cell membrane</keyword>
<keyword evidence="12" id="KW-0902">Two-component regulatory system</keyword>
<feature type="region of interest" description="Disordered" evidence="15">
    <location>
        <begin position="577"/>
        <end position="681"/>
    </location>
</feature>
<dbReference type="Pfam" id="PF00512">
    <property type="entry name" value="HisKA"/>
    <property type="match status" value="1"/>
</dbReference>
<evidence type="ECO:0000256" key="4">
    <source>
        <dbReference type="ARBA" id="ARBA00022475"/>
    </source>
</evidence>
<dbReference type="SMART" id="SM00387">
    <property type="entry name" value="HATPase_c"/>
    <property type="match status" value="1"/>
</dbReference>
<organism evidence="19 20">
    <name type="scientific">Thermomonospora cellulosilytica</name>
    <dbReference type="NCBI Taxonomy" id="1411118"/>
    <lineage>
        <taxon>Bacteria</taxon>
        <taxon>Bacillati</taxon>
        <taxon>Actinomycetota</taxon>
        <taxon>Actinomycetes</taxon>
        <taxon>Streptosporangiales</taxon>
        <taxon>Thermomonosporaceae</taxon>
        <taxon>Thermomonospora</taxon>
    </lineage>
</organism>
<dbReference type="GO" id="GO:0005886">
    <property type="term" value="C:plasma membrane"/>
    <property type="evidence" value="ECO:0007669"/>
    <property type="project" value="UniProtKB-SubCell"/>
</dbReference>
<evidence type="ECO:0000256" key="3">
    <source>
        <dbReference type="ARBA" id="ARBA00012438"/>
    </source>
</evidence>
<dbReference type="GO" id="GO:0000155">
    <property type="term" value="F:phosphorelay sensor kinase activity"/>
    <property type="evidence" value="ECO:0007669"/>
    <property type="project" value="InterPro"/>
</dbReference>
<evidence type="ECO:0000256" key="15">
    <source>
        <dbReference type="SAM" id="MobiDB-lite"/>
    </source>
</evidence>
<dbReference type="CDD" id="cd00082">
    <property type="entry name" value="HisKA"/>
    <property type="match status" value="1"/>
</dbReference>
<reference evidence="19 20" key="1">
    <citation type="submission" date="2020-08" db="EMBL/GenBank/DDBJ databases">
        <title>Sequencing the genomes of 1000 actinobacteria strains.</title>
        <authorList>
            <person name="Klenk H.-P."/>
        </authorList>
    </citation>
    <scope>NUCLEOTIDE SEQUENCE [LARGE SCALE GENOMIC DNA]</scope>
    <source>
        <strain evidence="19 20">DSM 45823</strain>
    </source>
</reference>
<dbReference type="Pfam" id="PF02518">
    <property type="entry name" value="HATPase_c"/>
    <property type="match status" value="1"/>
</dbReference>
<dbReference type="FunFam" id="1.10.287.130:FF:000010">
    <property type="entry name" value="Two-component sensor histidine kinase"/>
    <property type="match status" value="1"/>
</dbReference>
<evidence type="ECO:0000256" key="11">
    <source>
        <dbReference type="ARBA" id="ARBA00022989"/>
    </source>
</evidence>
<dbReference type="FunFam" id="3.30.565.10:FF:000013">
    <property type="entry name" value="Two-component sensor histidine kinase"/>
    <property type="match status" value="1"/>
</dbReference>
<feature type="transmembrane region" description="Helical" evidence="16">
    <location>
        <begin position="47"/>
        <end position="67"/>
    </location>
</feature>
<evidence type="ECO:0000256" key="2">
    <source>
        <dbReference type="ARBA" id="ARBA00004651"/>
    </source>
</evidence>
<keyword evidence="9 19" id="KW-0418">Kinase</keyword>
<dbReference type="PANTHER" id="PTHR43547">
    <property type="entry name" value="TWO-COMPONENT HISTIDINE KINASE"/>
    <property type="match status" value="1"/>
</dbReference>
<dbReference type="SUPFAM" id="SSF55874">
    <property type="entry name" value="ATPase domain of HSP90 chaperone/DNA topoisomerase II/histidine kinase"/>
    <property type="match status" value="1"/>
</dbReference>
<dbReference type="EMBL" id="JACJII010000001">
    <property type="protein sequence ID" value="MBA9007885.1"/>
    <property type="molecule type" value="Genomic_DNA"/>
</dbReference>
<comment type="catalytic activity">
    <reaction evidence="1">
        <text>ATP + protein L-histidine = ADP + protein N-phospho-L-histidine.</text>
        <dbReference type="EC" id="2.7.13.3"/>
    </reaction>
</comment>
<protein>
    <recommendedName>
        <fullName evidence="14">Sensor histidine kinase MtrB</fullName>
        <ecNumber evidence="3">2.7.13.3</ecNumber>
    </recommendedName>
</protein>
<evidence type="ECO:0000313" key="20">
    <source>
        <dbReference type="Proteomes" id="UP000539313"/>
    </source>
</evidence>
<evidence type="ECO:0000256" key="10">
    <source>
        <dbReference type="ARBA" id="ARBA00022840"/>
    </source>
</evidence>
<feature type="region of interest" description="Disordered" evidence="15">
    <location>
        <begin position="544"/>
        <end position="564"/>
    </location>
</feature>
<dbReference type="AlphaFoldDB" id="A0A7W3N5H0"/>
<dbReference type="RefSeq" id="WP_312881513.1">
    <property type="nucleotide sequence ID" value="NZ_JACJII010000001.1"/>
</dbReference>
<dbReference type="Pfam" id="PF00672">
    <property type="entry name" value="HAMP"/>
    <property type="match status" value="1"/>
</dbReference>
<evidence type="ECO:0000313" key="19">
    <source>
        <dbReference type="EMBL" id="MBA9007885.1"/>
    </source>
</evidence>
<dbReference type="InterPro" id="IPR005467">
    <property type="entry name" value="His_kinase_dom"/>
</dbReference>
<feature type="compositionally biased region" description="Pro residues" evidence="15">
    <location>
        <begin position="549"/>
        <end position="564"/>
    </location>
</feature>
<feature type="compositionally biased region" description="Polar residues" evidence="15">
    <location>
        <begin position="612"/>
        <end position="622"/>
    </location>
</feature>
<evidence type="ECO:0000256" key="6">
    <source>
        <dbReference type="ARBA" id="ARBA00022679"/>
    </source>
</evidence>
<name>A0A7W3N5H0_9ACTN</name>
<comment type="caution">
    <text evidence="19">The sequence shown here is derived from an EMBL/GenBank/DDBJ whole genome shotgun (WGS) entry which is preliminary data.</text>
</comment>
<keyword evidence="11 16" id="KW-1133">Transmembrane helix</keyword>
<evidence type="ECO:0000256" key="14">
    <source>
        <dbReference type="ARBA" id="ARBA00035305"/>
    </source>
</evidence>
<keyword evidence="5" id="KW-0597">Phosphoprotein</keyword>
<dbReference type="PROSITE" id="PS50109">
    <property type="entry name" value="HIS_KIN"/>
    <property type="match status" value="1"/>
</dbReference>
<keyword evidence="10" id="KW-0067">ATP-binding</keyword>
<dbReference type="Gene3D" id="1.10.287.130">
    <property type="match status" value="1"/>
</dbReference>
<dbReference type="SUPFAM" id="SSF158472">
    <property type="entry name" value="HAMP domain-like"/>
    <property type="match status" value="1"/>
</dbReference>
<comment type="subcellular location">
    <subcellularLocation>
        <location evidence="2">Cell membrane</location>
        <topology evidence="2">Multi-pass membrane protein</topology>
    </subcellularLocation>
</comment>
<dbReference type="GO" id="GO:0005524">
    <property type="term" value="F:ATP binding"/>
    <property type="evidence" value="ECO:0007669"/>
    <property type="project" value="UniProtKB-KW"/>
</dbReference>
<dbReference type="PROSITE" id="PS50885">
    <property type="entry name" value="HAMP"/>
    <property type="match status" value="1"/>
</dbReference>
<dbReference type="Gene3D" id="3.30.565.10">
    <property type="entry name" value="Histidine kinase-like ATPase, C-terminal domain"/>
    <property type="match status" value="1"/>
</dbReference>
<dbReference type="CDD" id="cd06225">
    <property type="entry name" value="HAMP"/>
    <property type="match status" value="1"/>
</dbReference>
<dbReference type="InterPro" id="IPR036890">
    <property type="entry name" value="HATPase_C_sf"/>
</dbReference>
<dbReference type="InterPro" id="IPR004358">
    <property type="entry name" value="Sig_transdc_His_kin-like_C"/>
</dbReference>
<evidence type="ECO:0000259" key="18">
    <source>
        <dbReference type="PROSITE" id="PS50885"/>
    </source>
</evidence>
<keyword evidence="7 16" id="KW-0812">Transmembrane</keyword>
<dbReference type="PRINTS" id="PR00344">
    <property type="entry name" value="BCTRLSENSOR"/>
</dbReference>
<keyword evidence="13 16" id="KW-0472">Membrane</keyword>
<evidence type="ECO:0000256" key="16">
    <source>
        <dbReference type="SAM" id="Phobius"/>
    </source>
</evidence>
<dbReference type="Gene3D" id="6.10.340.10">
    <property type="match status" value="1"/>
</dbReference>
<dbReference type="InterPro" id="IPR003660">
    <property type="entry name" value="HAMP_dom"/>
</dbReference>